<feature type="transmembrane region" description="Helical" evidence="1">
    <location>
        <begin position="33"/>
        <end position="56"/>
    </location>
</feature>
<keyword evidence="1" id="KW-0472">Membrane</keyword>
<dbReference type="RefSeq" id="WP_155868186.1">
    <property type="nucleotide sequence ID" value="NZ_CP046322.1"/>
</dbReference>
<name>A0A6B8THF7_9CORY</name>
<evidence type="ECO:0008006" key="4">
    <source>
        <dbReference type="Google" id="ProtNLM"/>
    </source>
</evidence>
<dbReference type="EMBL" id="CP046322">
    <property type="protein sequence ID" value="QGS34249.1"/>
    <property type="molecule type" value="Genomic_DNA"/>
</dbReference>
<accession>A0A6B8THF7</accession>
<evidence type="ECO:0000313" key="3">
    <source>
        <dbReference type="Proteomes" id="UP000426857"/>
    </source>
</evidence>
<protein>
    <recommendedName>
        <fullName evidence="4">DUF2975 domain-containing protein</fullName>
    </recommendedName>
</protein>
<dbReference type="KEGG" id="cxe:FOB82_04105"/>
<gene>
    <name evidence="2" type="ORF">FOB82_04105</name>
</gene>
<keyword evidence="1" id="KW-1133">Transmembrane helix</keyword>
<organism evidence="2 3">
    <name type="scientific">Corynebacterium xerosis</name>
    <dbReference type="NCBI Taxonomy" id="1725"/>
    <lineage>
        <taxon>Bacteria</taxon>
        <taxon>Bacillati</taxon>
        <taxon>Actinomycetota</taxon>
        <taxon>Actinomycetes</taxon>
        <taxon>Mycobacteriales</taxon>
        <taxon>Corynebacteriaceae</taxon>
        <taxon>Corynebacterium</taxon>
    </lineage>
</organism>
<feature type="transmembrane region" description="Helical" evidence="1">
    <location>
        <begin position="77"/>
        <end position="95"/>
    </location>
</feature>
<sequence length="109" mass="12057">MAVASLLGVVVCGAGLTRNFLRGDFFTLGSYRWVAAMTWALLFYMFVPGFVGMLGGNMVLRDLNLHWMSISAIDTQDFIVMYVLVMTLSLVSVAIRRASVLERDTEGLV</sequence>
<keyword evidence="1" id="KW-0812">Transmembrane</keyword>
<proteinExistence type="predicted"/>
<evidence type="ECO:0000313" key="2">
    <source>
        <dbReference type="EMBL" id="QGS34249.1"/>
    </source>
</evidence>
<dbReference type="Proteomes" id="UP000426857">
    <property type="component" value="Chromosome"/>
</dbReference>
<reference evidence="2 3" key="1">
    <citation type="submission" date="2019-11" db="EMBL/GenBank/DDBJ databases">
        <title>FDA dAtabase for Regulatory Grade micrObial Sequences (FDA-ARGOS): Supporting development and validation of Infectious Disease Dx tests.</title>
        <authorList>
            <person name="Kerrigan L."/>
            <person name="Long C."/>
            <person name="Tallon L."/>
            <person name="Sadzewicz L."/>
            <person name="Vavikolanu K."/>
            <person name="Mehta A."/>
            <person name="Aluvathingal J."/>
            <person name="Nadendla S."/>
            <person name="Yan Y."/>
            <person name="Sichtig H."/>
        </authorList>
    </citation>
    <scope>NUCLEOTIDE SEQUENCE [LARGE SCALE GENOMIC DNA]</scope>
    <source>
        <strain evidence="2 3">FDAARGOS_674</strain>
    </source>
</reference>
<dbReference type="AlphaFoldDB" id="A0A6B8THF7"/>
<evidence type="ECO:0000256" key="1">
    <source>
        <dbReference type="SAM" id="Phobius"/>
    </source>
</evidence>